<organism evidence="3 4">
    <name type="scientific">Mycobacterium kansasii</name>
    <dbReference type="NCBI Taxonomy" id="1768"/>
    <lineage>
        <taxon>Bacteria</taxon>
        <taxon>Bacillati</taxon>
        <taxon>Actinomycetota</taxon>
        <taxon>Actinomycetes</taxon>
        <taxon>Mycobacteriales</taxon>
        <taxon>Mycobacteriaceae</taxon>
        <taxon>Mycobacterium</taxon>
    </lineage>
</organism>
<proteinExistence type="predicted"/>
<dbReference type="Proteomes" id="UP000189229">
    <property type="component" value="Unassembled WGS sequence"/>
</dbReference>
<accession>A0A1V3X979</accession>
<dbReference type="Gene3D" id="2.60.120.940">
    <property type="entry name" value="EmbC, C-terminal domain, subdomain 2"/>
    <property type="match status" value="1"/>
</dbReference>
<dbReference type="InterPro" id="IPR032731">
    <property type="entry name" value="Arabino_trans_C"/>
</dbReference>
<reference evidence="3 4" key="1">
    <citation type="submission" date="2017-02" db="EMBL/GenBank/DDBJ databases">
        <title>Complete genome sequences of Mycobacterium kansasii strains isolated from rhesus macaques.</title>
        <authorList>
            <person name="Panda A."/>
            <person name="Nagaraj S."/>
            <person name="Zhao X."/>
            <person name="Tettelin H."/>
            <person name="Detolla L.J."/>
        </authorList>
    </citation>
    <scope>NUCLEOTIDE SEQUENCE [LARGE SCALE GENOMIC DNA]</scope>
    <source>
        <strain evidence="3 4">11-3813</strain>
    </source>
</reference>
<dbReference type="EMBL" id="MVBM01000003">
    <property type="protein sequence ID" value="OOK75783.1"/>
    <property type="molecule type" value="Genomic_DNA"/>
</dbReference>
<evidence type="ECO:0000313" key="4">
    <source>
        <dbReference type="Proteomes" id="UP000189229"/>
    </source>
</evidence>
<gene>
    <name evidence="3" type="ORF">BZL30_3783</name>
</gene>
<feature type="region of interest" description="Disordered" evidence="1">
    <location>
        <begin position="1"/>
        <end position="37"/>
    </location>
</feature>
<evidence type="ECO:0000313" key="3">
    <source>
        <dbReference type="EMBL" id="OOK75783.1"/>
    </source>
</evidence>
<dbReference type="AlphaFoldDB" id="A0A1V3X979"/>
<protein>
    <submittedName>
        <fullName evidence="3">Mycobacterial cell wall arabinan synthesis family protein</fullName>
    </submittedName>
</protein>
<dbReference type="InterPro" id="IPR042486">
    <property type="entry name" value="Arabino_trans_C_2"/>
</dbReference>
<feature type="compositionally biased region" description="Basic and acidic residues" evidence="1">
    <location>
        <begin position="1"/>
        <end position="10"/>
    </location>
</feature>
<name>A0A1V3X979_MYCKA</name>
<comment type="caution">
    <text evidence="3">The sequence shown here is derived from an EMBL/GenBank/DDBJ whole genome shotgun (WGS) entry which is preliminary data.</text>
</comment>
<dbReference type="Pfam" id="PF14896">
    <property type="entry name" value="Arabino_trans_C"/>
    <property type="match status" value="1"/>
</dbReference>
<sequence>MERPGDRSFINDDGLVTGTEAGTEGGTTAAPGINGSRARLPFNLDPARTPVLGSWRAGVQVPALLRSGWYRLPPKEERNKTPLLVVSAAGRFDPREVQVQWATDDQAASGRPAAR</sequence>
<evidence type="ECO:0000256" key="1">
    <source>
        <dbReference type="SAM" id="MobiDB-lite"/>
    </source>
</evidence>
<evidence type="ECO:0000259" key="2">
    <source>
        <dbReference type="Pfam" id="PF14896"/>
    </source>
</evidence>
<feature type="domain" description="Arabinosyltransferase C-terminal" evidence="2">
    <location>
        <begin position="11"/>
        <end position="109"/>
    </location>
</feature>
<feature type="compositionally biased region" description="Low complexity" evidence="1">
    <location>
        <begin position="17"/>
        <end position="32"/>
    </location>
</feature>